<feature type="compositionally biased region" description="Acidic residues" evidence="1">
    <location>
        <begin position="151"/>
        <end position="164"/>
    </location>
</feature>
<accession>A0A9W9YJ23</accession>
<evidence type="ECO:0000313" key="2">
    <source>
        <dbReference type="EMBL" id="KAJ7352930.1"/>
    </source>
</evidence>
<feature type="compositionally biased region" description="Polar residues" evidence="1">
    <location>
        <begin position="186"/>
        <end position="210"/>
    </location>
</feature>
<dbReference type="Proteomes" id="UP001163046">
    <property type="component" value="Unassembled WGS sequence"/>
</dbReference>
<dbReference type="AlphaFoldDB" id="A0A9W9YJ23"/>
<feature type="region of interest" description="Disordered" evidence="1">
    <location>
        <begin position="150"/>
        <end position="228"/>
    </location>
</feature>
<organism evidence="2 3">
    <name type="scientific">Desmophyllum pertusum</name>
    <dbReference type="NCBI Taxonomy" id="174260"/>
    <lineage>
        <taxon>Eukaryota</taxon>
        <taxon>Metazoa</taxon>
        <taxon>Cnidaria</taxon>
        <taxon>Anthozoa</taxon>
        <taxon>Hexacorallia</taxon>
        <taxon>Scleractinia</taxon>
        <taxon>Caryophylliina</taxon>
        <taxon>Caryophylliidae</taxon>
        <taxon>Desmophyllum</taxon>
    </lineage>
</organism>
<gene>
    <name evidence="2" type="ORF">OS493_032869</name>
</gene>
<evidence type="ECO:0000313" key="3">
    <source>
        <dbReference type="Proteomes" id="UP001163046"/>
    </source>
</evidence>
<dbReference type="EMBL" id="MU827343">
    <property type="protein sequence ID" value="KAJ7352930.1"/>
    <property type="molecule type" value="Genomic_DNA"/>
</dbReference>
<feature type="compositionally biased region" description="Basic residues" evidence="1">
    <location>
        <begin position="216"/>
        <end position="228"/>
    </location>
</feature>
<evidence type="ECO:0000256" key="1">
    <source>
        <dbReference type="SAM" id="MobiDB-lite"/>
    </source>
</evidence>
<feature type="compositionally biased region" description="Polar residues" evidence="1">
    <location>
        <begin position="267"/>
        <end position="284"/>
    </location>
</feature>
<feature type="region of interest" description="Disordered" evidence="1">
    <location>
        <begin position="453"/>
        <end position="483"/>
    </location>
</feature>
<name>A0A9W9YJ23_9CNID</name>
<reference evidence="2" key="1">
    <citation type="submission" date="2023-01" db="EMBL/GenBank/DDBJ databases">
        <title>Genome assembly of the deep-sea coral Lophelia pertusa.</title>
        <authorList>
            <person name="Herrera S."/>
            <person name="Cordes E."/>
        </authorList>
    </citation>
    <scope>NUCLEOTIDE SEQUENCE</scope>
    <source>
        <strain evidence="2">USNM1676648</strain>
        <tissue evidence="2">Polyp</tissue>
    </source>
</reference>
<proteinExistence type="predicted"/>
<dbReference type="OrthoDB" id="5989330at2759"/>
<feature type="region of interest" description="Disordered" evidence="1">
    <location>
        <begin position="392"/>
        <end position="428"/>
    </location>
</feature>
<protein>
    <submittedName>
        <fullName evidence="2">Uncharacterized protein</fullName>
    </submittedName>
</protein>
<feature type="region of interest" description="Disordered" evidence="1">
    <location>
        <begin position="254"/>
        <end position="309"/>
    </location>
</feature>
<feature type="compositionally biased region" description="Polar residues" evidence="1">
    <location>
        <begin position="293"/>
        <end position="302"/>
    </location>
</feature>
<comment type="caution">
    <text evidence="2">The sequence shown here is derived from an EMBL/GenBank/DDBJ whole genome shotgun (WGS) entry which is preliminary data.</text>
</comment>
<keyword evidence="3" id="KW-1185">Reference proteome</keyword>
<sequence>MACRDSNTALQSSVAFLQIQKNANLKRSTSMSEDVFRIFRQTGRRIALIKQQVERERCTYLKDSYTEKNQLYKELAGIFHSKKATKNPQGTDVLSATPSQGKYSRGIHEEKANEAGHCNAHRPPKDLRSINVNVLKRCECCRRRAFRKVDDDDDDDDAFDEEAFQSESQNPDANDKAKTKPVRKISQVSKSGTSESQGRKISQVSKSGISESAKGKKEHSKSTKHKTKLVQFSRYDDVRIPATAQTRVQAGIWALKKQNSRPRDPQSKQQSKSVRFESNGSATSLPREVKAASETNGGSATSLPREVKAASVTPGLTAAITPRPTLKSRASIKLESQLSSRNEKLRLEGNAWTSHLQNVQEKKTNSSSTVTGLSKAYCAFKKLLNKMEEDYVAEQQAQEDEEFRADSRGAAELPGSRPASDMSRSDSRWLPLRRSSDTLSIRLNTWTMGSLEPASMDSFRENSEEEEELGLDTGNGENDDDSLHEIFILKQSSQPSALKNRDYSR</sequence>